<dbReference type="PANTHER" id="PTHR20963">
    <property type="entry name" value="MULTIPLE INOSITOL POLYPHOSPHATE PHOSPHATASE-RELATED"/>
    <property type="match status" value="1"/>
</dbReference>
<dbReference type="GO" id="GO:0003993">
    <property type="term" value="F:acid phosphatase activity"/>
    <property type="evidence" value="ECO:0007669"/>
    <property type="project" value="TreeGrafter"/>
</dbReference>
<dbReference type="Pfam" id="PF00328">
    <property type="entry name" value="His_Phos_2"/>
    <property type="match status" value="1"/>
</dbReference>
<sequence length="145" mass="15697">LTCAQVEALWQLCLFEAGLEDDTSRACALFQPEQVELLEWLDDVDLLESHSWGARINYAIAGPLLAHMRSALQSAADSKHIKKPAHLLFAHCETLVPLATLLGLFKPELALPPSAAHPPNSSALAVVAPEAEARRLLSRADVVSD</sequence>
<dbReference type="EMBL" id="BLLF01002639">
    <property type="protein sequence ID" value="GFH24815.1"/>
    <property type="molecule type" value="Genomic_DNA"/>
</dbReference>
<evidence type="ECO:0000256" key="3">
    <source>
        <dbReference type="ARBA" id="ARBA00012976"/>
    </source>
</evidence>
<name>A0A699ZSC7_HAELA</name>
<evidence type="ECO:0000256" key="9">
    <source>
        <dbReference type="ARBA" id="ARBA00031642"/>
    </source>
</evidence>
<keyword evidence="7" id="KW-0378">Hydrolase</keyword>
<dbReference type="EC" id="3.1.3.62" evidence="4"/>
<evidence type="ECO:0000256" key="5">
    <source>
        <dbReference type="ARBA" id="ARBA00018097"/>
    </source>
</evidence>
<evidence type="ECO:0000256" key="2">
    <source>
        <dbReference type="ARBA" id="ARBA00008422"/>
    </source>
</evidence>
<evidence type="ECO:0000256" key="13">
    <source>
        <dbReference type="ARBA" id="ARBA00043832"/>
    </source>
</evidence>
<comment type="subcellular location">
    <subcellularLocation>
        <location evidence="1">Membrane</location>
    </subcellularLocation>
</comment>
<comment type="similarity">
    <text evidence="2">Belongs to the histidine acid phosphatase family. MINPP1 subfamily.</text>
</comment>
<keyword evidence="15" id="KW-1185">Reference proteome</keyword>
<dbReference type="GO" id="GO:0016020">
    <property type="term" value="C:membrane"/>
    <property type="evidence" value="ECO:0007669"/>
    <property type="project" value="UniProtKB-SubCell"/>
</dbReference>
<evidence type="ECO:0000313" key="14">
    <source>
        <dbReference type="EMBL" id="GFH24815.1"/>
    </source>
</evidence>
<evidence type="ECO:0000256" key="6">
    <source>
        <dbReference type="ARBA" id="ARBA00022729"/>
    </source>
</evidence>
<comment type="catalytic activity">
    <reaction evidence="11">
        <text>1D-myo-inositol 1,2,4,5,6-pentakisphosphate + H2O = 1D-myo-inositol 1,2,5,6-tetrakisphosphate + phosphate</text>
        <dbReference type="Rhea" id="RHEA:77115"/>
        <dbReference type="ChEBI" id="CHEBI:15377"/>
        <dbReference type="ChEBI" id="CHEBI:43474"/>
        <dbReference type="ChEBI" id="CHEBI:57798"/>
        <dbReference type="ChEBI" id="CHEBI:195535"/>
        <dbReference type="EC" id="3.1.3.62"/>
    </reaction>
    <physiologicalReaction direction="left-to-right" evidence="11">
        <dbReference type="Rhea" id="RHEA:77116"/>
    </physiologicalReaction>
</comment>
<accession>A0A699ZSC7</accession>
<organism evidence="14 15">
    <name type="scientific">Haematococcus lacustris</name>
    <name type="common">Green alga</name>
    <name type="synonym">Haematococcus pluvialis</name>
    <dbReference type="NCBI Taxonomy" id="44745"/>
    <lineage>
        <taxon>Eukaryota</taxon>
        <taxon>Viridiplantae</taxon>
        <taxon>Chlorophyta</taxon>
        <taxon>core chlorophytes</taxon>
        <taxon>Chlorophyceae</taxon>
        <taxon>CS clade</taxon>
        <taxon>Chlamydomonadales</taxon>
        <taxon>Haematococcaceae</taxon>
        <taxon>Haematococcus</taxon>
    </lineage>
</organism>
<evidence type="ECO:0000256" key="8">
    <source>
        <dbReference type="ARBA" id="ARBA00023136"/>
    </source>
</evidence>
<dbReference type="GO" id="GO:0052745">
    <property type="term" value="F:inositol phosphate phosphatase activity"/>
    <property type="evidence" value="ECO:0007669"/>
    <property type="project" value="TreeGrafter"/>
</dbReference>
<dbReference type="GO" id="GO:0034417">
    <property type="term" value="F:bisphosphoglycerate 3-phosphatase activity"/>
    <property type="evidence" value="ECO:0007669"/>
    <property type="project" value="UniProtKB-EC"/>
</dbReference>
<feature type="non-terminal residue" evidence="14">
    <location>
        <position position="1"/>
    </location>
</feature>
<comment type="catalytic activity">
    <reaction evidence="13">
        <text>(2R)-2,3-bisphosphoglycerate + H2O = (2R)-2-phosphoglycerate + phosphate</text>
        <dbReference type="Rhea" id="RHEA:27381"/>
        <dbReference type="ChEBI" id="CHEBI:15377"/>
        <dbReference type="ChEBI" id="CHEBI:43474"/>
        <dbReference type="ChEBI" id="CHEBI:58248"/>
        <dbReference type="ChEBI" id="CHEBI:58289"/>
        <dbReference type="EC" id="3.1.3.80"/>
    </reaction>
    <physiologicalReaction direction="left-to-right" evidence="13">
        <dbReference type="Rhea" id="RHEA:27382"/>
    </physiologicalReaction>
</comment>
<dbReference type="CDD" id="cd07061">
    <property type="entry name" value="HP_HAP_like"/>
    <property type="match status" value="1"/>
</dbReference>
<evidence type="ECO:0000256" key="7">
    <source>
        <dbReference type="ARBA" id="ARBA00022801"/>
    </source>
</evidence>
<keyword evidence="6" id="KW-0732">Signal</keyword>
<reference evidence="14 15" key="1">
    <citation type="submission" date="2020-02" db="EMBL/GenBank/DDBJ databases">
        <title>Draft genome sequence of Haematococcus lacustris strain NIES-144.</title>
        <authorList>
            <person name="Morimoto D."/>
            <person name="Nakagawa S."/>
            <person name="Yoshida T."/>
            <person name="Sawayama S."/>
        </authorList>
    </citation>
    <scope>NUCLEOTIDE SEQUENCE [LARGE SCALE GENOMIC DNA]</scope>
    <source>
        <strain evidence="14 15">NIES-144</strain>
    </source>
</reference>
<evidence type="ECO:0000256" key="10">
    <source>
        <dbReference type="ARBA" id="ARBA00043668"/>
    </source>
</evidence>
<evidence type="ECO:0000256" key="4">
    <source>
        <dbReference type="ARBA" id="ARBA00013040"/>
    </source>
</evidence>
<dbReference type="InterPro" id="IPR000560">
    <property type="entry name" value="His_Pase_clade-2"/>
</dbReference>
<dbReference type="AlphaFoldDB" id="A0A699ZSC7"/>
<proteinExistence type="inferred from homology"/>
<dbReference type="InterPro" id="IPR029033">
    <property type="entry name" value="His_PPase_superfam"/>
</dbReference>
<gene>
    <name evidence="14" type="ORF">HaLaN_22676</name>
</gene>
<comment type="caution">
    <text evidence="14">The sequence shown here is derived from an EMBL/GenBank/DDBJ whole genome shotgun (WGS) entry which is preliminary data.</text>
</comment>
<dbReference type="Proteomes" id="UP000485058">
    <property type="component" value="Unassembled WGS sequence"/>
</dbReference>
<evidence type="ECO:0000313" key="15">
    <source>
        <dbReference type="Proteomes" id="UP000485058"/>
    </source>
</evidence>
<dbReference type="PANTHER" id="PTHR20963:SF8">
    <property type="entry name" value="MULTIPLE INOSITOL POLYPHOSPHATE PHOSPHATASE 1"/>
    <property type="match status" value="1"/>
</dbReference>
<dbReference type="SUPFAM" id="SSF53254">
    <property type="entry name" value="Phosphoglycerate mutase-like"/>
    <property type="match status" value="1"/>
</dbReference>
<protein>
    <recommendedName>
        <fullName evidence="5">Multiple inositol polyphosphate phosphatase 1</fullName>
        <ecNumber evidence="4">3.1.3.62</ecNumber>
        <ecNumber evidence="3">3.1.3.80</ecNumber>
    </recommendedName>
    <alternativeName>
        <fullName evidence="9">2,3-bisphosphoglycerate 3-phosphatase</fullName>
    </alternativeName>
</protein>
<feature type="non-terminal residue" evidence="14">
    <location>
        <position position="145"/>
    </location>
</feature>
<keyword evidence="8" id="KW-0472">Membrane</keyword>
<evidence type="ECO:0000256" key="11">
    <source>
        <dbReference type="ARBA" id="ARBA00043671"/>
    </source>
</evidence>
<comment type="catalytic activity">
    <reaction evidence="10">
        <text>1D-myo-inositol 1,2,5,6-tetrakisphosphate + H2O = 1D-myo-inositol 1,2,6-trisphosphate + phosphate</text>
        <dbReference type="Rhea" id="RHEA:77119"/>
        <dbReference type="ChEBI" id="CHEBI:15377"/>
        <dbReference type="ChEBI" id="CHEBI:43474"/>
        <dbReference type="ChEBI" id="CHEBI:195535"/>
        <dbReference type="ChEBI" id="CHEBI:195537"/>
        <dbReference type="EC" id="3.1.3.62"/>
    </reaction>
    <physiologicalReaction direction="left-to-right" evidence="10">
        <dbReference type="Rhea" id="RHEA:77120"/>
    </physiologicalReaction>
</comment>
<dbReference type="EC" id="3.1.3.80" evidence="3"/>
<evidence type="ECO:0000256" key="1">
    <source>
        <dbReference type="ARBA" id="ARBA00004370"/>
    </source>
</evidence>
<comment type="catalytic activity">
    <reaction evidence="12">
        <text>1D-myo-inositol hexakisphosphate + H2O = 1D-myo-inositol 1,2,4,5,6-pentakisphosphate + phosphate</text>
        <dbReference type="Rhea" id="RHEA:16989"/>
        <dbReference type="ChEBI" id="CHEBI:15377"/>
        <dbReference type="ChEBI" id="CHEBI:43474"/>
        <dbReference type="ChEBI" id="CHEBI:57798"/>
        <dbReference type="ChEBI" id="CHEBI:58130"/>
        <dbReference type="EC" id="3.1.3.62"/>
    </reaction>
    <physiologicalReaction direction="left-to-right" evidence="12">
        <dbReference type="Rhea" id="RHEA:16990"/>
    </physiologicalReaction>
</comment>
<dbReference type="Gene3D" id="3.40.50.1240">
    <property type="entry name" value="Phosphoglycerate mutase-like"/>
    <property type="match status" value="1"/>
</dbReference>
<evidence type="ECO:0000256" key="12">
    <source>
        <dbReference type="ARBA" id="ARBA00043691"/>
    </source>
</evidence>